<feature type="region of interest" description="Disordered" evidence="1">
    <location>
        <begin position="1"/>
        <end position="95"/>
    </location>
</feature>
<sequence>MKERAMPAKNTSPEPAADAPPPEETAAPVETSGADSAPDAEPTPDPPAALEPGRYRFTGPYAQTYMSPPSFVAEPGETYDWPAGPPADGRWIKEN</sequence>
<evidence type="ECO:0000313" key="2">
    <source>
        <dbReference type="EMBL" id="EOD66905.1"/>
    </source>
</evidence>
<gene>
    <name evidence="2" type="ORF">H480_19318</name>
</gene>
<evidence type="ECO:0000256" key="1">
    <source>
        <dbReference type="SAM" id="MobiDB-lite"/>
    </source>
</evidence>
<organism evidence="2 3">
    <name type="scientific">Amycolatopsis vancoresmycina DSM 44592</name>
    <dbReference type="NCBI Taxonomy" id="1292037"/>
    <lineage>
        <taxon>Bacteria</taxon>
        <taxon>Bacillati</taxon>
        <taxon>Actinomycetota</taxon>
        <taxon>Actinomycetes</taxon>
        <taxon>Pseudonocardiales</taxon>
        <taxon>Pseudonocardiaceae</taxon>
        <taxon>Amycolatopsis</taxon>
    </lineage>
</organism>
<accession>R1HTP2</accession>
<feature type="compositionally biased region" description="Low complexity" evidence="1">
    <location>
        <begin position="24"/>
        <end position="40"/>
    </location>
</feature>
<name>R1HTP2_9PSEU</name>
<evidence type="ECO:0000313" key="3">
    <source>
        <dbReference type="Proteomes" id="UP000014139"/>
    </source>
</evidence>
<dbReference type="EMBL" id="AOUO01000254">
    <property type="protein sequence ID" value="EOD66905.1"/>
    <property type="molecule type" value="Genomic_DNA"/>
</dbReference>
<proteinExistence type="predicted"/>
<protein>
    <submittedName>
        <fullName evidence="2">Uncharacterized protein</fullName>
    </submittedName>
</protein>
<dbReference type="AlphaFoldDB" id="R1HTP2"/>
<keyword evidence="3" id="KW-1185">Reference proteome</keyword>
<dbReference type="PATRIC" id="fig|1292037.4.peg.3686"/>
<dbReference type="Proteomes" id="UP000014139">
    <property type="component" value="Unassembled WGS sequence"/>
</dbReference>
<reference evidence="2 3" key="1">
    <citation type="submission" date="2013-02" db="EMBL/GenBank/DDBJ databases">
        <title>Draft genome sequence of Amycolatopsis vancoresmycina strain DSM 44592T.</title>
        <authorList>
            <person name="Kumar S."/>
            <person name="Kaur N."/>
            <person name="Kaur C."/>
            <person name="Raghava G.P.S."/>
            <person name="Mayilraj S."/>
        </authorList>
    </citation>
    <scope>NUCLEOTIDE SEQUENCE [LARGE SCALE GENOMIC DNA]</scope>
    <source>
        <strain evidence="2 3">DSM 44592</strain>
    </source>
</reference>
<comment type="caution">
    <text evidence="2">The sequence shown here is derived from an EMBL/GenBank/DDBJ whole genome shotgun (WGS) entry which is preliminary data.</text>
</comment>